<evidence type="ECO:0000313" key="1">
    <source>
        <dbReference type="EMBL" id="MBF6057568.1"/>
    </source>
</evidence>
<reference evidence="1 2" key="1">
    <citation type="submission" date="2020-06" db="EMBL/GenBank/DDBJ databases">
        <authorList>
            <person name="Scott K."/>
        </authorList>
    </citation>
    <scope>NUCLEOTIDE SEQUENCE [LARGE SCALE GENOMIC DNA]</scope>
    <source>
        <strain evidence="1 2">HH1</strain>
    </source>
</reference>
<reference evidence="1 2" key="2">
    <citation type="submission" date="2020-11" db="EMBL/GenBank/DDBJ databases">
        <title>Sulfur oxidizing isolate from Hospital Hole Sinkhole.</title>
        <authorList>
            <person name="Scott K.M."/>
        </authorList>
    </citation>
    <scope>NUCLEOTIDE SEQUENCE [LARGE SCALE GENOMIC DNA]</scope>
    <source>
        <strain evidence="1 2">HH1</strain>
    </source>
</reference>
<dbReference type="Proteomes" id="UP001193680">
    <property type="component" value="Unassembled WGS sequence"/>
</dbReference>
<proteinExistence type="predicted"/>
<dbReference type="RefSeq" id="WP_185977713.1">
    <property type="nucleotide sequence ID" value="NZ_JACBGI020000004.1"/>
</dbReference>
<accession>A0ABS0BUQ7</accession>
<gene>
    <name evidence="1" type="ORF">H8792_004360</name>
</gene>
<sequence length="475" mass="55715">MKFNLFEFYPDDIFKPLASKNREFYWHLISDLHEGFYSDEADSVDSMVDSAEIRQAIEDRVLDNGVEITEEDSNVNLITVDTAKIEASRIFKYLKDCGWLKTDKNGLKVGVYMSPRIGNLVEMLSQSRFEMSDQLGSHVSVLRSILINLTEKKRNSAEDVQSNLKGAVIQARSVSRLMNTLSAEMLELYEKIGQVAELSLKASLFFNEFVETPSFQALNSINGNNHPYRYKTEILKMIDELEYSNHRDEILEKYRESGASDKQIAQYFSDLQTIRRIFSSVESLKNRVDRNHGKLVKRVNDSIRYQRRYGKGISAFETALKELKNIDRDLDFKAGIHSLETAFFEDNFNLPKRKKPPIQLKDGTRKPLSKREKIRSQLKREFRKLYRMNDDKVQEYLEGLFEDQEGRLFYSEDVIIDDYYHYICFSSLRRLCHPSTKRRSLYKNTLSRYQFEILSDELTEHDVCHCRPFKITRVQ</sequence>
<dbReference type="EMBL" id="JACBGI020000004">
    <property type="protein sequence ID" value="MBF6057568.1"/>
    <property type="molecule type" value="Genomic_DNA"/>
</dbReference>
<name>A0ABS0BUQ7_9GAMM</name>
<dbReference type="InterPro" id="IPR043773">
    <property type="entry name" value="JetA"/>
</dbReference>
<dbReference type="Pfam" id="PF18982">
    <property type="entry name" value="JetA"/>
    <property type="match status" value="1"/>
</dbReference>
<comment type="caution">
    <text evidence="1">The sequence shown here is derived from an EMBL/GenBank/DDBJ whole genome shotgun (WGS) entry which is preliminary data.</text>
</comment>
<protein>
    <submittedName>
        <fullName evidence="1">Uncharacterized protein</fullName>
    </submittedName>
</protein>
<evidence type="ECO:0000313" key="2">
    <source>
        <dbReference type="Proteomes" id="UP001193680"/>
    </source>
</evidence>
<organism evidence="1 2">
    <name type="scientific">Thiomicrorhabdus heinhorstiae</name>
    <dbReference type="NCBI Taxonomy" id="2748010"/>
    <lineage>
        <taxon>Bacteria</taxon>
        <taxon>Pseudomonadati</taxon>
        <taxon>Pseudomonadota</taxon>
        <taxon>Gammaproteobacteria</taxon>
        <taxon>Thiotrichales</taxon>
        <taxon>Piscirickettsiaceae</taxon>
        <taxon>Thiomicrorhabdus</taxon>
    </lineage>
</organism>
<keyword evidence="2" id="KW-1185">Reference proteome</keyword>